<feature type="signal peptide" evidence="1">
    <location>
        <begin position="1"/>
        <end position="16"/>
    </location>
</feature>
<reference evidence="2" key="1">
    <citation type="submission" date="2022-05" db="EMBL/GenBank/DDBJ databases">
        <authorList>
            <person name="Okamura Y."/>
        </authorList>
    </citation>
    <scope>NUCLEOTIDE SEQUENCE</scope>
</reference>
<name>A0A9P0XIT3_PIEBR</name>
<keyword evidence="3" id="KW-1185">Reference proteome</keyword>
<evidence type="ECO:0000313" key="2">
    <source>
        <dbReference type="EMBL" id="CAH4036699.1"/>
    </source>
</evidence>
<evidence type="ECO:0000313" key="3">
    <source>
        <dbReference type="Proteomes" id="UP001152562"/>
    </source>
</evidence>
<dbReference type="AlphaFoldDB" id="A0A9P0XIT3"/>
<gene>
    <name evidence="2" type="ORF">PIBRA_LOCUS12459</name>
</gene>
<proteinExistence type="predicted"/>
<organism evidence="2 3">
    <name type="scientific">Pieris brassicae</name>
    <name type="common">White butterfly</name>
    <name type="synonym">Large white butterfly</name>
    <dbReference type="NCBI Taxonomy" id="7116"/>
    <lineage>
        <taxon>Eukaryota</taxon>
        <taxon>Metazoa</taxon>
        <taxon>Ecdysozoa</taxon>
        <taxon>Arthropoda</taxon>
        <taxon>Hexapoda</taxon>
        <taxon>Insecta</taxon>
        <taxon>Pterygota</taxon>
        <taxon>Neoptera</taxon>
        <taxon>Endopterygota</taxon>
        <taxon>Lepidoptera</taxon>
        <taxon>Glossata</taxon>
        <taxon>Ditrysia</taxon>
        <taxon>Papilionoidea</taxon>
        <taxon>Pieridae</taxon>
        <taxon>Pierinae</taxon>
        <taxon>Pieris</taxon>
    </lineage>
</organism>
<feature type="chain" id="PRO_5040115640" evidence="1">
    <location>
        <begin position="17"/>
        <end position="108"/>
    </location>
</feature>
<keyword evidence="1" id="KW-0732">Signal</keyword>
<evidence type="ECO:0000256" key="1">
    <source>
        <dbReference type="SAM" id="SignalP"/>
    </source>
</evidence>
<protein>
    <submittedName>
        <fullName evidence="2">Uncharacterized protein</fullName>
    </submittedName>
</protein>
<sequence length="108" mass="10494">MKVFVFFVAFVVASEALPLMGPLEANIGLDGFGAGLGPLEEIGAGFGADLDDIIQSTIAMGLNGAGAMNAGLLAAQNGLGYTLNGGVKGLLGGVALGALGAGMGLENI</sequence>
<dbReference type="EMBL" id="CALOZG010000075">
    <property type="protein sequence ID" value="CAH4036699.1"/>
    <property type="molecule type" value="Genomic_DNA"/>
</dbReference>
<comment type="caution">
    <text evidence="2">The sequence shown here is derived from an EMBL/GenBank/DDBJ whole genome shotgun (WGS) entry which is preliminary data.</text>
</comment>
<accession>A0A9P0XIT3</accession>
<dbReference type="Proteomes" id="UP001152562">
    <property type="component" value="Unassembled WGS sequence"/>
</dbReference>